<sequence>MAADLSALRAYAAAAQNMARAAEGPQATEAAGASDFSAMVSSAVQNTGTSLAQAEQFTAGAAMGQTELIDVVTAVSAAEVQLQTVMAVRDEVIRAYNDILKMPI</sequence>
<keyword evidence="5" id="KW-0966">Cell projection</keyword>
<reference evidence="6" key="1">
    <citation type="journal article" date="2019" name="Int. J. Syst. Evol. Microbiol.">
        <title>The Global Catalogue of Microorganisms (GCM) 10K type strain sequencing project: providing services to taxonomists for standard genome sequencing and annotation.</title>
        <authorList>
            <consortium name="The Broad Institute Genomics Platform"/>
            <consortium name="The Broad Institute Genome Sequencing Center for Infectious Disease"/>
            <person name="Wu L."/>
            <person name="Ma J."/>
        </authorList>
    </citation>
    <scope>NUCLEOTIDE SEQUENCE [LARGE SCALE GENOMIC DNA]</scope>
    <source>
        <strain evidence="6">KCTC 52487</strain>
    </source>
</reference>
<dbReference type="PANTHER" id="PTHR34653">
    <property type="match status" value="1"/>
</dbReference>
<gene>
    <name evidence="4" type="primary">fliE</name>
    <name evidence="5" type="ORF">ACFOOR_13490</name>
</gene>
<keyword evidence="5" id="KW-0282">Flagellum</keyword>
<comment type="caution">
    <text evidence="5">The sequence shown here is derived from an EMBL/GenBank/DDBJ whole genome shotgun (WGS) entry which is preliminary data.</text>
</comment>
<keyword evidence="5" id="KW-0969">Cilium</keyword>
<evidence type="ECO:0000256" key="1">
    <source>
        <dbReference type="ARBA" id="ARBA00004117"/>
    </source>
</evidence>
<dbReference type="Pfam" id="PF02049">
    <property type="entry name" value="FliE"/>
    <property type="match status" value="1"/>
</dbReference>
<dbReference type="HAMAP" id="MF_00724">
    <property type="entry name" value="FliE"/>
    <property type="match status" value="1"/>
</dbReference>
<proteinExistence type="inferred from homology"/>
<dbReference type="PRINTS" id="PR01006">
    <property type="entry name" value="FLGHOOKFLIE"/>
</dbReference>
<dbReference type="EMBL" id="JBHRSV010000028">
    <property type="protein sequence ID" value="MFC2927124.1"/>
    <property type="molecule type" value="Genomic_DNA"/>
</dbReference>
<organism evidence="5 6">
    <name type="scientific">Hyphobacterium vulgare</name>
    <dbReference type="NCBI Taxonomy" id="1736751"/>
    <lineage>
        <taxon>Bacteria</taxon>
        <taxon>Pseudomonadati</taxon>
        <taxon>Pseudomonadota</taxon>
        <taxon>Alphaproteobacteria</taxon>
        <taxon>Maricaulales</taxon>
        <taxon>Maricaulaceae</taxon>
        <taxon>Hyphobacterium</taxon>
    </lineage>
</organism>
<keyword evidence="6" id="KW-1185">Reference proteome</keyword>
<evidence type="ECO:0000313" key="5">
    <source>
        <dbReference type="EMBL" id="MFC2927124.1"/>
    </source>
</evidence>
<dbReference type="InterPro" id="IPR001624">
    <property type="entry name" value="FliE"/>
</dbReference>
<evidence type="ECO:0000313" key="6">
    <source>
        <dbReference type="Proteomes" id="UP001595379"/>
    </source>
</evidence>
<name>A0ABV7A0D6_9PROT</name>
<dbReference type="Proteomes" id="UP001595379">
    <property type="component" value="Unassembled WGS sequence"/>
</dbReference>
<protein>
    <recommendedName>
        <fullName evidence="4">Flagellar hook-basal body complex protein FliE</fullName>
    </recommendedName>
</protein>
<dbReference type="RefSeq" id="WP_343163113.1">
    <property type="nucleotide sequence ID" value="NZ_JBHRSV010000028.1"/>
</dbReference>
<evidence type="ECO:0000256" key="3">
    <source>
        <dbReference type="ARBA" id="ARBA00023143"/>
    </source>
</evidence>
<keyword evidence="3 4" id="KW-0975">Bacterial flagellum</keyword>
<comment type="subcellular location">
    <subcellularLocation>
        <location evidence="1 4">Bacterial flagellum basal body</location>
    </subcellularLocation>
</comment>
<comment type="similarity">
    <text evidence="2 4">Belongs to the FliE family.</text>
</comment>
<evidence type="ECO:0000256" key="4">
    <source>
        <dbReference type="HAMAP-Rule" id="MF_00724"/>
    </source>
</evidence>
<evidence type="ECO:0000256" key="2">
    <source>
        <dbReference type="ARBA" id="ARBA00009272"/>
    </source>
</evidence>
<dbReference type="PANTHER" id="PTHR34653:SF1">
    <property type="entry name" value="FLAGELLAR HOOK-BASAL BODY COMPLEX PROTEIN FLIE"/>
    <property type="match status" value="1"/>
</dbReference>
<accession>A0ABV7A0D6</accession>